<feature type="domain" description="SecA family profile" evidence="16">
    <location>
        <begin position="1"/>
        <end position="562"/>
    </location>
</feature>
<dbReference type="Pfam" id="PF01043">
    <property type="entry name" value="SecA_PP_bind"/>
    <property type="match status" value="1"/>
</dbReference>
<comment type="caution">
    <text evidence="17">The sequence shown here is derived from an EMBL/GenBank/DDBJ whole genome shotgun (WGS) entry which is preliminary data.</text>
</comment>
<evidence type="ECO:0000256" key="8">
    <source>
        <dbReference type="ARBA" id="ARBA00022927"/>
    </source>
</evidence>
<dbReference type="AlphaFoldDB" id="A0A2A5SV96"/>
<dbReference type="InterPro" id="IPR044722">
    <property type="entry name" value="SecA_SF2_C"/>
</dbReference>
<comment type="similarity">
    <text evidence="2 12">Belongs to the SecA family.</text>
</comment>
<dbReference type="SUPFAM" id="SSF52540">
    <property type="entry name" value="P-loop containing nucleoside triphosphate hydrolases"/>
    <property type="match status" value="2"/>
</dbReference>
<comment type="subcellular location">
    <subcellularLocation>
        <location evidence="12">Cell membrane</location>
        <topology evidence="12">Peripheral membrane protein</topology>
        <orientation evidence="12">Cytoplasmic side</orientation>
    </subcellularLocation>
    <subcellularLocation>
        <location evidence="12">Cytoplasm</location>
    </subcellularLocation>
    <subcellularLocation>
        <location evidence="1">Membrane</location>
        <topology evidence="1">Peripheral membrane protein</topology>
    </subcellularLocation>
    <text evidence="12">Distribution is 50-50.</text>
</comment>
<keyword evidence="4 12" id="KW-1003">Cell membrane</keyword>
<keyword evidence="10 12" id="KW-0811">Translocation</keyword>
<dbReference type="InterPro" id="IPR036266">
    <property type="entry name" value="SecA_Wing/Scaffold_sf"/>
</dbReference>
<dbReference type="InterPro" id="IPR027417">
    <property type="entry name" value="P-loop_NTPase"/>
</dbReference>
<feature type="binding site" evidence="12">
    <location>
        <position position="484"/>
    </location>
    <ligand>
        <name>ATP</name>
        <dbReference type="ChEBI" id="CHEBI:30616"/>
    </ligand>
</feature>
<keyword evidence="11 12" id="KW-0472">Membrane</keyword>
<dbReference type="Gene3D" id="3.90.1440.10">
    <property type="entry name" value="SecA, preprotein cross-linking domain"/>
    <property type="match status" value="1"/>
</dbReference>
<evidence type="ECO:0000256" key="10">
    <source>
        <dbReference type="ARBA" id="ARBA00023010"/>
    </source>
</evidence>
<dbReference type="GO" id="GO:0005829">
    <property type="term" value="C:cytosol"/>
    <property type="evidence" value="ECO:0007669"/>
    <property type="project" value="TreeGrafter"/>
</dbReference>
<dbReference type="GO" id="GO:0008564">
    <property type="term" value="F:protein-exporting ATPase activity"/>
    <property type="evidence" value="ECO:0007669"/>
    <property type="project" value="UniProtKB-EC"/>
</dbReference>
<evidence type="ECO:0000256" key="2">
    <source>
        <dbReference type="ARBA" id="ARBA00007650"/>
    </source>
</evidence>
<dbReference type="GO" id="GO:0006605">
    <property type="term" value="P:protein targeting"/>
    <property type="evidence" value="ECO:0007669"/>
    <property type="project" value="UniProtKB-UniRule"/>
</dbReference>
<dbReference type="Pfam" id="PF07517">
    <property type="entry name" value="SecA_DEAD"/>
    <property type="match status" value="1"/>
</dbReference>
<feature type="binding site" evidence="12">
    <location>
        <begin position="90"/>
        <end position="94"/>
    </location>
    <ligand>
        <name>ATP</name>
        <dbReference type="ChEBI" id="CHEBI:30616"/>
    </ligand>
</feature>
<dbReference type="Gene3D" id="1.10.3060.10">
    <property type="entry name" value="Helical scaffold and wing domains of SecA"/>
    <property type="match status" value="1"/>
</dbReference>
<evidence type="ECO:0000256" key="7">
    <source>
        <dbReference type="ARBA" id="ARBA00022840"/>
    </source>
</evidence>
<dbReference type="FunFam" id="3.40.50.300:FF:000429">
    <property type="entry name" value="Preprotein translocase subunit SecA"/>
    <property type="match status" value="1"/>
</dbReference>
<feature type="region of interest" description="Disordered" evidence="13">
    <location>
        <begin position="574"/>
        <end position="595"/>
    </location>
</feature>
<evidence type="ECO:0000256" key="13">
    <source>
        <dbReference type="SAM" id="MobiDB-lite"/>
    </source>
</evidence>
<feature type="domain" description="Helicase ATP-binding" evidence="14">
    <location>
        <begin position="74"/>
        <end position="237"/>
    </location>
</feature>
<dbReference type="PANTHER" id="PTHR30612">
    <property type="entry name" value="SECA INNER MEMBRANE COMPONENT OF SEC PROTEIN SECRETION SYSTEM"/>
    <property type="match status" value="1"/>
</dbReference>
<dbReference type="PROSITE" id="PS51192">
    <property type="entry name" value="HELICASE_ATP_BIND_1"/>
    <property type="match status" value="1"/>
</dbReference>
<dbReference type="SMART" id="SM00958">
    <property type="entry name" value="SecA_PP_bind"/>
    <property type="match status" value="1"/>
</dbReference>
<evidence type="ECO:0000256" key="3">
    <source>
        <dbReference type="ARBA" id="ARBA00022448"/>
    </source>
</evidence>
<dbReference type="InterPro" id="IPR001650">
    <property type="entry name" value="Helicase_C-like"/>
</dbReference>
<keyword evidence="9 12" id="KW-1278">Translocase</keyword>
<evidence type="ECO:0000259" key="16">
    <source>
        <dbReference type="PROSITE" id="PS51196"/>
    </source>
</evidence>
<dbReference type="PROSITE" id="PS51196">
    <property type="entry name" value="SECA_MOTOR_DEAD"/>
    <property type="match status" value="1"/>
</dbReference>
<dbReference type="InterPro" id="IPR011130">
    <property type="entry name" value="SecA_preprotein_X-link_dom"/>
</dbReference>
<dbReference type="CDD" id="cd18803">
    <property type="entry name" value="SF2_C_secA"/>
    <property type="match status" value="1"/>
</dbReference>
<sequence length="789" mass="90077">MRNSKAKKLLKKINEQKTYYRAMSDEKLQAQTEILRGKIANNEDEEAIIVEAFAVVREASYRVLKMFHTDEQVLGGLVLYEGYIAEMKTGEGKSLVATLPLYLKALTMGRSFLITTNGYLAKRDKERIGPVYEWLGLSVSDSSAVENETKSLAEQRKIVYGGDIIYTSNGEFGFDFLIDGLADSPENRFMPELTFALLDEVDEILIDTAQTPLIISGNPKVQSNYFDVSHRFVQTLRIKQDYEMDDEGENVWLTEKGIEKAKHYFSVDNLLGLPYFSLYQHVILALKAEHTIRKDKDYLVEDGEVKLLSRKDGRILEGSSLQSGLHQAVQTKEGAKGTPESQTISSVTYQNLFRQFRQLSGMSGTAKVAEPEFIETYNLPVKKIKTHKKNKRKDYSSLSYVTNEAKLKAALKKIQELHKKEQPLLIITGSVDASELMSLYLLDVGIAHNVLNAKSSLKEAQMIKEAGRVGAVTVSTTMAGRGTDIKITEESIKKGGLAVIITERLPNRRGELQAKGRAGRQGEPGVTYSYESLEDDVIKKFMQGRVQKYYDKRVEKSQNLPYHQVPPKIRRGSLRRTFKKAQQKSEEQGEGQRSQSLQFDNILKLQKDMFNESRQRVLQFSDIDEVLNFLSQQLSLTLKEYFEQKGSETEVELQRFVLDNIDYNFKEIQAFQYLKNQAGKDNFIQSVFEKNLQNKQAQLHDDKAFFQYLQISILKAIDTIWSSQIEILNQLKFVVPSRATAQKTPLIEYEKEAQRSYDYHKEQLSKMIIRNVALSLFEIKKGELVVIFP</sequence>
<dbReference type="PANTHER" id="PTHR30612:SF0">
    <property type="entry name" value="CHLOROPLAST PROTEIN-TRANSPORTING ATPASE"/>
    <property type="match status" value="1"/>
</dbReference>
<comment type="subunit">
    <text evidence="12">Monomer and homodimer. Part of the essential Sec protein translocation apparatus which comprises SecA, SecYEG and auxiliary proteins SecDF. Other proteins may also be involved.</text>
</comment>
<dbReference type="SMART" id="SM00957">
    <property type="entry name" value="SecA_DEAD"/>
    <property type="match status" value="1"/>
</dbReference>
<dbReference type="GO" id="GO:0005886">
    <property type="term" value="C:plasma membrane"/>
    <property type="evidence" value="ECO:0007669"/>
    <property type="project" value="UniProtKB-SubCell"/>
</dbReference>
<dbReference type="Pfam" id="PF21090">
    <property type="entry name" value="P-loop_SecA"/>
    <property type="match status" value="1"/>
</dbReference>
<evidence type="ECO:0000256" key="5">
    <source>
        <dbReference type="ARBA" id="ARBA00022490"/>
    </source>
</evidence>
<dbReference type="EC" id="7.4.2.8" evidence="12"/>
<dbReference type="InterPro" id="IPR014018">
    <property type="entry name" value="SecA_motor_DEAD"/>
</dbReference>
<dbReference type="InterPro" id="IPR036670">
    <property type="entry name" value="SecA_X-link_sf"/>
</dbReference>
<dbReference type="GO" id="GO:0043952">
    <property type="term" value="P:protein transport by the Sec complex"/>
    <property type="evidence" value="ECO:0007669"/>
    <property type="project" value="TreeGrafter"/>
</dbReference>
<evidence type="ECO:0000256" key="12">
    <source>
        <dbReference type="HAMAP-Rule" id="MF_01382"/>
    </source>
</evidence>
<dbReference type="Proteomes" id="UP000218711">
    <property type="component" value="Unassembled WGS sequence"/>
</dbReference>
<proteinExistence type="inferred from homology"/>
<evidence type="ECO:0000259" key="14">
    <source>
        <dbReference type="PROSITE" id="PS51192"/>
    </source>
</evidence>
<evidence type="ECO:0000256" key="6">
    <source>
        <dbReference type="ARBA" id="ARBA00022741"/>
    </source>
</evidence>
<dbReference type="InterPro" id="IPR014001">
    <property type="entry name" value="Helicase_ATP-bd"/>
</dbReference>
<protein>
    <recommendedName>
        <fullName evidence="12">Protein translocase subunit SecA</fullName>
        <ecNumber evidence="12">7.4.2.8</ecNumber>
    </recommendedName>
</protein>
<name>A0A2A5SV96_LACLC</name>
<evidence type="ECO:0000256" key="11">
    <source>
        <dbReference type="ARBA" id="ARBA00023136"/>
    </source>
</evidence>
<evidence type="ECO:0000259" key="15">
    <source>
        <dbReference type="PROSITE" id="PS51194"/>
    </source>
</evidence>
<dbReference type="GO" id="GO:0005524">
    <property type="term" value="F:ATP binding"/>
    <property type="evidence" value="ECO:0007669"/>
    <property type="project" value="UniProtKB-UniRule"/>
</dbReference>
<reference evidence="17 18" key="1">
    <citation type="submission" date="2014-12" db="EMBL/GenBank/DDBJ databases">
        <title>Draft genome sequences of 10 type strains of Lactococcus.</title>
        <authorList>
            <person name="Sun Z."/>
            <person name="Zhong Z."/>
            <person name="Liu W."/>
            <person name="Zhang W."/>
            <person name="Zhang H."/>
        </authorList>
    </citation>
    <scope>NUCLEOTIDE SEQUENCE [LARGE SCALE GENOMIC DNA]</scope>
    <source>
        <strain evidence="17 18">DSM 21502</strain>
    </source>
</reference>
<gene>
    <name evidence="12" type="primary">secA</name>
    <name evidence="17" type="ORF">RU92_GL001341</name>
</gene>
<dbReference type="CDD" id="cd17928">
    <property type="entry name" value="DEXDc_SecA"/>
    <property type="match status" value="1"/>
</dbReference>
<dbReference type="Gene3D" id="3.40.50.300">
    <property type="entry name" value="P-loop containing nucleotide triphosphate hydrolases"/>
    <property type="match status" value="2"/>
</dbReference>
<keyword evidence="5 12" id="KW-0963">Cytoplasm</keyword>
<evidence type="ECO:0000313" key="17">
    <source>
        <dbReference type="EMBL" id="PCS19823.1"/>
    </source>
</evidence>
<keyword evidence="7 12" id="KW-0067">ATP-binding</keyword>
<dbReference type="PRINTS" id="PR00906">
    <property type="entry name" value="SECA"/>
</dbReference>
<dbReference type="RefSeq" id="WP_096815993.1">
    <property type="nucleotide sequence ID" value="NZ_JXKC01000002.1"/>
</dbReference>
<dbReference type="Pfam" id="PF07516">
    <property type="entry name" value="SecA_SW"/>
    <property type="match status" value="1"/>
</dbReference>
<dbReference type="SUPFAM" id="SSF81886">
    <property type="entry name" value="Helical scaffold and wing domains of SecA"/>
    <property type="match status" value="1"/>
</dbReference>
<organism evidence="17 18">
    <name type="scientific">Lactococcus cremoris subsp. tructae</name>
    <dbReference type="NCBI Taxonomy" id="542833"/>
    <lineage>
        <taxon>Bacteria</taxon>
        <taxon>Bacillati</taxon>
        <taxon>Bacillota</taxon>
        <taxon>Bacilli</taxon>
        <taxon>Lactobacillales</taxon>
        <taxon>Streptococcaceae</taxon>
        <taxon>Lactococcus</taxon>
    </lineage>
</organism>
<evidence type="ECO:0000256" key="4">
    <source>
        <dbReference type="ARBA" id="ARBA00022475"/>
    </source>
</evidence>
<dbReference type="GO" id="GO:0031522">
    <property type="term" value="C:cell envelope Sec protein transport complex"/>
    <property type="evidence" value="ECO:0007669"/>
    <property type="project" value="TreeGrafter"/>
</dbReference>
<feature type="binding site" evidence="12">
    <location>
        <position position="72"/>
    </location>
    <ligand>
        <name>ATP</name>
        <dbReference type="ChEBI" id="CHEBI:30616"/>
    </ligand>
</feature>
<dbReference type="InterPro" id="IPR011116">
    <property type="entry name" value="SecA_Wing/Scaffold"/>
</dbReference>
<evidence type="ECO:0000313" key="18">
    <source>
        <dbReference type="Proteomes" id="UP000218711"/>
    </source>
</evidence>
<comment type="function">
    <text evidence="12">Part of the Sec protein translocase complex. Interacts with the SecYEG preprotein conducting channel. Has a central role in coupling the hydrolysis of ATP to the transfer of proteins into and across the cell membrane, serving as an ATP-driven molecular motor driving the stepwise translocation of polypeptide chains across the membrane.</text>
</comment>
<keyword evidence="8 12" id="KW-0653">Protein transport</keyword>
<dbReference type="PROSITE" id="PS51194">
    <property type="entry name" value="HELICASE_CTER"/>
    <property type="match status" value="1"/>
</dbReference>
<dbReference type="HAMAP" id="MF_01382">
    <property type="entry name" value="SecA"/>
    <property type="match status" value="1"/>
</dbReference>
<keyword evidence="3 12" id="KW-0813">Transport</keyword>
<comment type="catalytic activity">
    <reaction evidence="12">
        <text>ATP + H2O + cellular proteinSide 1 = ADP + phosphate + cellular proteinSide 2.</text>
        <dbReference type="EC" id="7.4.2.8"/>
    </reaction>
</comment>
<accession>A0A2A5SV96</accession>
<dbReference type="InterPro" id="IPR000185">
    <property type="entry name" value="SecA"/>
</dbReference>
<dbReference type="InterPro" id="IPR011115">
    <property type="entry name" value="SecA_DEAD"/>
</dbReference>
<feature type="domain" description="Helicase C-terminal" evidence="15">
    <location>
        <begin position="406"/>
        <end position="568"/>
    </location>
</feature>
<dbReference type="GO" id="GO:0065002">
    <property type="term" value="P:intracellular protein transmembrane transport"/>
    <property type="evidence" value="ECO:0007669"/>
    <property type="project" value="UniProtKB-UniRule"/>
</dbReference>
<evidence type="ECO:0000256" key="1">
    <source>
        <dbReference type="ARBA" id="ARBA00004170"/>
    </source>
</evidence>
<dbReference type="SUPFAM" id="SSF81767">
    <property type="entry name" value="Pre-protein crosslinking domain of SecA"/>
    <property type="match status" value="1"/>
</dbReference>
<evidence type="ECO:0000256" key="9">
    <source>
        <dbReference type="ARBA" id="ARBA00022967"/>
    </source>
</evidence>
<keyword evidence="6 12" id="KW-0547">Nucleotide-binding</keyword>
<dbReference type="EMBL" id="JXKC01000002">
    <property type="protein sequence ID" value="PCS19823.1"/>
    <property type="molecule type" value="Genomic_DNA"/>
</dbReference>
<dbReference type="GO" id="GO:0017038">
    <property type="term" value="P:protein import"/>
    <property type="evidence" value="ECO:0007669"/>
    <property type="project" value="InterPro"/>
</dbReference>